<protein>
    <submittedName>
        <fullName evidence="1">Uncharacterized protein</fullName>
    </submittedName>
</protein>
<keyword evidence="2" id="KW-1185">Reference proteome</keyword>
<dbReference type="EMBL" id="NHOQ01002149">
    <property type="protein sequence ID" value="PWA19377.1"/>
    <property type="molecule type" value="Genomic_DNA"/>
</dbReference>
<organism evidence="1 2">
    <name type="scientific">Gambusia affinis</name>
    <name type="common">Western mosquitofish</name>
    <name type="synonym">Heterandria affinis</name>
    <dbReference type="NCBI Taxonomy" id="33528"/>
    <lineage>
        <taxon>Eukaryota</taxon>
        <taxon>Metazoa</taxon>
        <taxon>Chordata</taxon>
        <taxon>Craniata</taxon>
        <taxon>Vertebrata</taxon>
        <taxon>Euteleostomi</taxon>
        <taxon>Actinopterygii</taxon>
        <taxon>Neopterygii</taxon>
        <taxon>Teleostei</taxon>
        <taxon>Neoteleostei</taxon>
        <taxon>Acanthomorphata</taxon>
        <taxon>Ovalentaria</taxon>
        <taxon>Atherinomorphae</taxon>
        <taxon>Cyprinodontiformes</taxon>
        <taxon>Poeciliidae</taxon>
        <taxon>Poeciliinae</taxon>
        <taxon>Gambusia</taxon>
    </lineage>
</organism>
<dbReference type="AlphaFoldDB" id="A0A315V7T4"/>
<evidence type="ECO:0000313" key="1">
    <source>
        <dbReference type="EMBL" id="PWA19377.1"/>
    </source>
</evidence>
<dbReference type="Proteomes" id="UP000250572">
    <property type="component" value="Unassembled WGS sequence"/>
</dbReference>
<proteinExistence type="predicted"/>
<sequence>MVFSSINLWIGPEKVKASLPQRFLTFSPNLFALETPSSLTLQLHLRQKITKVSGILPLLELADKGFLIQHLLHEVGAKLIIPPFRLPAQFNKKETEESQTIAHCGSLESEQSPETQSVLTGSLPAVLGLNWTTSGTSGGGSIWLLQGSGPSRTSSRVLVLAGPSSGPGCGAMLRGGPALATVFLCSVCLLAAPIQSRQKELCSLDRIKKVMSLNKALPTQRVNEGQQSGAKITSI</sequence>
<reference evidence="1 2" key="1">
    <citation type="journal article" date="2018" name="G3 (Bethesda)">
        <title>A High-Quality Reference Genome for the Invasive Mosquitofish Gambusia affinis Using a Chicago Library.</title>
        <authorList>
            <person name="Hoffberg S.L."/>
            <person name="Troendle N.J."/>
            <person name="Glenn T.C."/>
            <person name="Mahmud O."/>
            <person name="Louha S."/>
            <person name="Chalopin D."/>
            <person name="Bennetzen J.L."/>
            <person name="Mauricio R."/>
        </authorList>
    </citation>
    <scope>NUCLEOTIDE SEQUENCE [LARGE SCALE GENOMIC DNA]</scope>
    <source>
        <strain evidence="1">NE01/NJP1002.9</strain>
        <tissue evidence="1">Muscle</tissue>
    </source>
</reference>
<gene>
    <name evidence="1" type="ORF">CCH79_00018372</name>
</gene>
<evidence type="ECO:0000313" key="2">
    <source>
        <dbReference type="Proteomes" id="UP000250572"/>
    </source>
</evidence>
<dbReference type="STRING" id="33528.ENSGAFP00000027637"/>
<name>A0A315V7T4_GAMAF</name>
<accession>A0A315V7T4</accession>
<comment type="caution">
    <text evidence="1">The sequence shown here is derived from an EMBL/GenBank/DDBJ whole genome shotgun (WGS) entry which is preliminary data.</text>
</comment>